<protein>
    <submittedName>
        <fullName evidence="1">Uncharacterized protein</fullName>
    </submittedName>
</protein>
<reference evidence="1" key="3">
    <citation type="submission" date="2022-06" db="UniProtKB">
        <authorList>
            <consortium name="EnsemblPlants"/>
        </authorList>
    </citation>
    <scope>IDENTIFICATION</scope>
</reference>
<keyword evidence="2" id="KW-1185">Reference proteome</keyword>
<dbReference type="Gramene" id="TuG1812G0600002626.01.T01">
    <property type="protein sequence ID" value="TuG1812G0600002626.01.T01.cds244351"/>
    <property type="gene ID" value="TuG1812G0600002626.01"/>
</dbReference>
<reference evidence="2" key="1">
    <citation type="journal article" date="2013" name="Nature">
        <title>Draft genome of the wheat A-genome progenitor Triticum urartu.</title>
        <authorList>
            <person name="Ling H.Q."/>
            <person name="Zhao S."/>
            <person name="Liu D."/>
            <person name="Wang J."/>
            <person name="Sun H."/>
            <person name="Zhang C."/>
            <person name="Fan H."/>
            <person name="Li D."/>
            <person name="Dong L."/>
            <person name="Tao Y."/>
            <person name="Gao C."/>
            <person name="Wu H."/>
            <person name="Li Y."/>
            <person name="Cui Y."/>
            <person name="Guo X."/>
            <person name="Zheng S."/>
            <person name="Wang B."/>
            <person name="Yu K."/>
            <person name="Liang Q."/>
            <person name="Yang W."/>
            <person name="Lou X."/>
            <person name="Chen J."/>
            <person name="Feng M."/>
            <person name="Jian J."/>
            <person name="Zhang X."/>
            <person name="Luo G."/>
            <person name="Jiang Y."/>
            <person name="Liu J."/>
            <person name="Wang Z."/>
            <person name="Sha Y."/>
            <person name="Zhang B."/>
            <person name="Wu H."/>
            <person name="Tang D."/>
            <person name="Shen Q."/>
            <person name="Xue P."/>
            <person name="Zou S."/>
            <person name="Wang X."/>
            <person name="Liu X."/>
            <person name="Wang F."/>
            <person name="Yang Y."/>
            <person name="An X."/>
            <person name="Dong Z."/>
            <person name="Zhang K."/>
            <person name="Zhang X."/>
            <person name="Luo M.C."/>
            <person name="Dvorak J."/>
            <person name="Tong Y."/>
            <person name="Wang J."/>
            <person name="Yang H."/>
            <person name="Li Z."/>
            <person name="Wang D."/>
            <person name="Zhang A."/>
            <person name="Wang J."/>
        </authorList>
    </citation>
    <scope>NUCLEOTIDE SEQUENCE</scope>
    <source>
        <strain evidence="2">cv. G1812</strain>
    </source>
</reference>
<accession>A0A8R7QUB4</accession>
<proteinExistence type="predicted"/>
<evidence type="ECO:0000313" key="2">
    <source>
        <dbReference type="Proteomes" id="UP000015106"/>
    </source>
</evidence>
<reference evidence="1" key="2">
    <citation type="submission" date="2018-03" db="EMBL/GenBank/DDBJ databases">
        <title>The Triticum urartu genome reveals the dynamic nature of wheat genome evolution.</title>
        <authorList>
            <person name="Ling H."/>
            <person name="Ma B."/>
            <person name="Shi X."/>
            <person name="Liu H."/>
            <person name="Dong L."/>
            <person name="Sun H."/>
            <person name="Cao Y."/>
            <person name="Gao Q."/>
            <person name="Zheng S."/>
            <person name="Li Y."/>
            <person name="Yu Y."/>
            <person name="Du H."/>
            <person name="Qi M."/>
            <person name="Li Y."/>
            <person name="Yu H."/>
            <person name="Cui Y."/>
            <person name="Wang N."/>
            <person name="Chen C."/>
            <person name="Wu H."/>
            <person name="Zhao Y."/>
            <person name="Zhang J."/>
            <person name="Li Y."/>
            <person name="Zhou W."/>
            <person name="Zhang B."/>
            <person name="Hu W."/>
            <person name="Eijk M."/>
            <person name="Tang J."/>
            <person name="Witsenboer H."/>
            <person name="Zhao S."/>
            <person name="Li Z."/>
            <person name="Zhang A."/>
            <person name="Wang D."/>
            <person name="Liang C."/>
        </authorList>
    </citation>
    <scope>NUCLEOTIDE SEQUENCE [LARGE SCALE GENOMIC DNA]</scope>
    <source>
        <strain evidence="1">cv. G1812</strain>
    </source>
</reference>
<evidence type="ECO:0000313" key="1">
    <source>
        <dbReference type="EnsemblPlants" id="TuG1812G0600002626.01.T01.cds244351"/>
    </source>
</evidence>
<sequence length="112" mass="12363">MECGMGAAERVERYVEDLNHRERDVGRECARKLVVAYVEPLQSMELKEGCWDGTTEVVIGEVEPLEMAQLCERRCQLALEFPAMEVQPDDPAAGVACDAHPCTAVGHFGGRV</sequence>
<organism evidence="1 2">
    <name type="scientific">Triticum urartu</name>
    <name type="common">Red wild einkorn</name>
    <name type="synonym">Crithodium urartu</name>
    <dbReference type="NCBI Taxonomy" id="4572"/>
    <lineage>
        <taxon>Eukaryota</taxon>
        <taxon>Viridiplantae</taxon>
        <taxon>Streptophyta</taxon>
        <taxon>Embryophyta</taxon>
        <taxon>Tracheophyta</taxon>
        <taxon>Spermatophyta</taxon>
        <taxon>Magnoliopsida</taxon>
        <taxon>Liliopsida</taxon>
        <taxon>Poales</taxon>
        <taxon>Poaceae</taxon>
        <taxon>BOP clade</taxon>
        <taxon>Pooideae</taxon>
        <taxon>Triticodae</taxon>
        <taxon>Triticeae</taxon>
        <taxon>Triticinae</taxon>
        <taxon>Triticum</taxon>
    </lineage>
</organism>
<dbReference type="EnsemblPlants" id="TuG1812G0600002626.01.T01">
    <property type="protein sequence ID" value="TuG1812G0600002626.01.T01.cds244351"/>
    <property type="gene ID" value="TuG1812G0600002626.01"/>
</dbReference>
<dbReference type="Proteomes" id="UP000015106">
    <property type="component" value="Chromosome 6"/>
</dbReference>
<dbReference type="AlphaFoldDB" id="A0A8R7QUB4"/>
<name>A0A8R7QUB4_TRIUA</name>
<gene>
    <name evidence="1" type="primary">LOC125513821</name>
</gene>